<sequence length="155" mass="18070">MLRLGETSFNHVLDIIATMPNPDAEFPKGTMNRNVRDILAHLHYWHLLFLNWYEIGMGGQKPIMPEEGYSWKDTPELNKKIWLDAQCLSLPEVMISIEKSYAKIRNIIGSHTNEELFEKRRYKWTGSTSLGSYLISATSSHYDWAIKLIKKTQRI</sequence>
<protein>
    <recommendedName>
        <fullName evidence="3">DinB superfamily protein</fullName>
    </recommendedName>
</protein>
<organism evidence="1 2">
    <name type="scientific">Sphingobacterium nematocida</name>
    <dbReference type="NCBI Taxonomy" id="1513896"/>
    <lineage>
        <taxon>Bacteria</taxon>
        <taxon>Pseudomonadati</taxon>
        <taxon>Bacteroidota</taxon>
        <taxon>Sphingobacteriia</taxon>
        <taxon>Sphingobacteriales</taxon>
        <taxon>Sphingobacteriaceae</taxon>
        <taxon>Sphingobacterium</taxon>
    </lineage>
</organism>
<dbReference type="Pfam" id="PF08020">
    <property type="entry name" value="DUF1706"/>
    <property type="match status" value="1"/>
</dbReference>
<evidence type="ECO:0000313" key="2">
    <source>
        <dbReference type="Proteomes" id="UP000190150"/>
    </source>
</evidence>
<name>A0A1T5E0B4_9SPHI</name>
<evidence type="ECO:0000313" key="1">
    <source>
        <dbReference type="EMBL" id="SKB77143.1"/>
    </source>
</evidence>
<evidence type="ECO:0008006" key="3">
    <source>
        <dbReference type="Google" id="ProtNLM"/>
    </source>
</evidence>
<dbReference type="AlphaFoldDB" id="A0A1T5E0B4"/>
<gene>
    <name evidence="1" type="ORF">SAMN05660841_02272</name>
</gene>
<proteinExistence type="predicted"/>
<dbReference type="PANTHER" id="PTHR40658:SF4">
    <property type="entry name" value="HYPOTHETICAL CYTOSOLIC PROTEIN"/>
    <property type="match status" value="1"/>
</dbReference>
<keyword evidence="2" id="KW-1185">Reference proteome</keyword>
<accession>A0A1T5E0B4</accession>
<reference evidence="2" key="1">
    <citation type="submission" date="2017-02" db="EMBL/GenBank/DDBJ databases">
        <authorList>
            <person name="Varghese N."/>
            <person name="Submissions S."/>
        </authorList>
    </citation>
    <scope>NUCLEOTIDE SEQUENCE [LARGE SCALE GENOMIC DNA]</scope>
    <source>
        <strain evidence="2">DSM 24091</strain>
    </source>
</reference>
<dbReference type="Proteomes" id="UP000190150">
    <property type="component" value="Unassembled WGS sequence"/>
</dbReference>
<dbReference type="EMBL" id="FUZF01000009">
    <property type="protein sequence ID" value="SKB77143.1"/>
    <property type="molecule type" value="Genomic_DNA"/>
</dbReference>
<dbReference type="InterPro" id="IPR034660">
    <property type="entry name" value="DinB/YfiT-like"/>
</dbReference>
<dbReference type="InterPro" id="IPR012550">
    <property type="entry name" value="DUF1706"/>
</dbReference>
<dbReference type="PANTHER" id="PTHR40658">
    <property type="match status" value="1"/>
</dbReference>
<dbReference type="RefSeq" id="WP_217699649.1">
    <property type="nucleotide sequence ID" value="NZ_FUZF01000009.1"/>
</dbReference>
<dbReference type="Gene3D" id="1.20.120.450">
    <property type="entry name" value="dinb family like domain"/>
    <property type="match status" value="1"/>
</dbReference>